<evidence type="ECO:0000259" key="6">
    <source>
        <dbReference type="Pfam" id="PF03632"/>
    </source>
</evidence>
<gene>
    <name evidence="9" type="ORF">A5889_002204</name>
    <name evidence="8" type="ORF">A5889_002893</name>
</gene>
<dbReference type="EMBL" id="CP147246">
    <property type="protein sequence ID" value="WYJ94691.1"/>
    <property type="molecule type" value="Genomic_DNA"/>
</dbReference>
<dbReference type="SUPFAM" id="SSF48208">
    <property type="entry name" value="Six-hairpin glycosidases"/>
    <property type="match status" value="1"/>
</dbReference>
<dbReference type="AlphaFoldDB" id="A0A200J236"/>
<evidence type="ECO:0000256" key="4">
    <source>
        <dbReference type="PIRSR" id="PIRSR036289-50"/>
    </source>
</evidence>
<reference evidence="8" key="1">
    <citation type="submission" date="2017-05" db="EMBL/GenBank/DDBJ databases">
        <title>The Genome Sequence of Enterococcus sp. 9D6_DIV0238.</title>
        <authorList>
            <consortium name="The Broad Institute Genomics Platform"/>
            <consortium name="The Broad Institute Genomic Center for Infectious Diseases"/>
            <person name="Earl A."/>
            <person name="Manson A."/>
            <person name="Schwartman J."/>
            <person name="Gilmore M."/>
            <person name="Abouelleil A."/>
            <person name="Cao P."/>
            <person name="Chapman S."/>
            <person name="Cusick C."/>
            <person name="Shea T."/>
            <person name="Young S."/>
            <person name="Neafsey D."/>
            <person name="Nusbaum C."/>
            <person name="Birren B."/>
        </authorList>
    </citation>
    <scope>NUCLEOTIDE SEQUENCE [LARGE SCALE GENOMIC DNA]</scope>
    <source>
        <strain evidence="8">9D6_DIV0238</strain>
    </source>
</reference>
<dbReference type="Pfam" id="PF03636">
    <property type="entry name" value="Glyco_hydro_65N"/>
    <property type="match status" value="1"/>
</dbReference>
<evidence type="ECO:0000256" key="2">
    <source>
        <dbReference type="ARBA" id="ARBA00022676"/>
    </source>
</evidence>
<dbReference type="RefSeq" id="WP_087641947.1">
    <property type="nucleotide sequence ID" value="NZ_CP147246.1"/>
</dbReference>
<evidence type="ECO:0000259" key="7">
    <source>
        <dbReference type="Pfam" id="PF03636"/>
    </source>
</evidence>
<dbReference type="SUPFAM" id="SSF74650">
    <property type="entry name" value="Galactose mutarotase-like"/>
    <property type="match status" value="1"/>
</dbReference>
<evidence type="ECO:0000256" key="5">
    <source>
        <dbReference type="PIRSR" id="PIRSR036289-51"/>
    </source>
</evidence>
<dbReference type="InterPro" id="IPR037018">
    <property type="entry name" value="GH65_N"/>
</dbReference>
<dbReference type="GO" id="GO:0016757">
    <property type="term" value="F:glycosyltransferase activity"/>
    <property type="evidence" value="ECO:0007669"/>
    <property type="project" value="UniProtKB-KW"/>
</dbReference>
<protein>
    <submittedName>
        <fullName evidence="9">Alpha,alpha-trehalose phosphorylase</fullName>
    </submittedName>
</protein>
<feature type="binding site" evidence="5">
    <location>
        <begin position="525"/>
        <end position="526"/>
    </location>
    <ligand>
        <name>substrate</name>
    </ligand>
</feature>
<dbReference type="GO" id="GO:0004553">
    <property type="term" value="F:hydrolase activity, hydrolyzing O-glycosyl compounds"/>
    <property type="evidence" value="ECO:0007669"/>
    <property type="project" value="TreeGrafter"/>
</dbReference>
<dbReference type="InterPro" id="IPR011013">
    <property type="entry name" value="Gal_mutarotase_sf_dom"/>
</dbReference>
<dbReference type="Proteomes" id="UP000196151">
    <property type="component" value="Chromosome"/>
</dbReference>
<dbReference type="Gene3D" id="1.50.10.10">
    <property type="match status" value="1"/>
</dbReference>
<dbReference type="InterPro" id="IPR008928">
    <property type="entry name" value="6-hairpin_glycosidase_sf"/>
</dbReference>
<feature type="active site" description="Proton donor" evidence="4">
    <location>
        <position position="428"/>
    </location>
</feature>
<dbReference type="PANTHER" id="PTHR11051:SF8">
    <property type="entry name" value="PROTEIN-GLUCOSYLGALACTOSYLHYDROXYLYSINE GLUCOSIDASE"/>
    <property type="match status" value="1"/>
</dbReference>
<dbReference type="PANTHER" id="PTHR11051">
    <property type="entry name" value="GLYCOSYL HYDROLASE-RELATED"/>
    <property type="match status" value="1"/>
</dbReference>
<reference evidence="9" key="3">
    <citation type="submission" date="2024-03" db="EMBL/GenBank/DDBJ databases">
        <title>The Genome Sequence of Enterococcus sp. DIV0238c.</title>
        <authorList>
            <consortium name="The Broad Institute Genomics Platform"/>
            <consortium name="The Broad Institute Microbial Omics Core"/>
            <consortium name="The Broad Institute Genomic Center for Infectious Diseases"/>
            <person name="Earl A."/>
            <person name="Manson A."/>
            <person name="Gilmore M."/>
            <person name="Schwartman J."/>
            <person name="Shea T."/>
            <person name="Abouelleil A."/>
            <person name="Cao P."/>
            <person name="Chapman S."/>
            <person name="Cusick C."/>
            <person name="Young S."/>
            <person name="Neafsey D."/>
            <person name="Nusbaum C."/>
            <person name="Birren B."/>
        </authorList>
    </citation>
    <scope>NUCLEOTIDE SEQUENCE</scope>
    <source>
        <strain evidence="9">9D6_DIV0238</strain>
    </source>
</reference>
<name>A0A200J236_9ENTE</name>
<evidence type="ECO:0000313" key="9">
    <source>
        <dbReference type="EMBL" id="WYJ94691.1"/>
    </source>
</evidence>
<dbReference type="GO" id="GO:0030246">
    <property type="term" value="F:carbohydrate binding"/>
    <property type="evidence" value="ECO:0007669"/>
    <property type="project" value="InterPro"/>
</dbReference>
<feature type="binding site" evidence="5">
    <location>
        <begin position="303"/>
        <end position="304"/>
    </location>
    <ligand>
        <name>substrate</name>
    </ligand>
</feature>
<keyword evidence="3" id="KW-0808">Transferase</keyword>
<dbReference type="InterPro" id="IPR017045">
    <property type="entry name" value="Malt_Pase/Glycosyl_Hdrlase"/>
</dbReference>
<dbReference type="PIRSF" id="PIRSF036289">
    <property type="entry name" value="Glycosyl_hydrolase_malt_phosph"/>
    <property type="match status" value="1"/>
</dbReference>
<dbReference type="InterPro" id="IPR005195">
    <property type="entry name" value="Glyco_hydro_65_M"/>
</dbReference>
<dbReference type="OrthoDB" id="9758855at2"/>
<evidence type="ECO:0000256" key="1">
    <source>
        <dbReference type="ARBA" id="ARBA00006768"/>
    </source>
</evidence>
<dbReference type="InterPro" id="IPR005196">
    <property type="entry name" value="Glyco_hydro_65_N"/>
</dbReference>
<dbReference type="EMBL" id="NIBQ01000003">
    <property type="protein sequence ID" value="OUZ30605.1"/>
    <property type="molecule type" value="Genomic_DNA"/>
</dbReference>
<dbReference type="Pfam" id="PF03632">
    <property type="entry name" value="Glyco_hydro_65m"/>
    <property type="match status" value="1"/>
</dbReference>
<sequence length="660" mass="75554">MNDFILTLEDIGNRSVQNIETLFAQANGALGVRASLPIKAKESTPGIFLNAFYESHDIVYGENAYGYAKQHQTMVNLFDLRSIELSIDDVSEFLLVDQSVALDMKKGILKETYLYQTKEGKTIEYRLESFTSHFDRTVYAQKIDLKALNFSGEVEVSKKAQKISTKQGEDFDPRIKDASVELIQTGNKYTAPNSGLSFYTHFDSYDKKQYVEEGQTLSFTQLYQISREAEFTSPSYEELEAKQIAIFADFWAISDIEIDGDRHLQKGIRFNLYHLFNSAGRDGHSNFCAKGLTGEGYEGHYFWDTEMYLLPFFIYTQPEIAKSLLSYRVNILPKAQARAKELGFKGALFAWRTINGEETSAYYPAGTAQVHINADIAFAFELYEKVTGDTAFIDENCELIFETARFWLDYGFMSKRGFEIHEVTGPDEYTALVNNNYYTNKMAQNHLYYAARLAKKLKKYEKEAVEWFDSAEKMYIGFDQALQITQQDDSFLMKEPWDFEHTPKDRYPLLLHFHPMKIYKHQVLKQADTILAHMLFDTPIEQIARDFDFYEPLTTHDSSLSKAIYGVVASKLGRSELAYRFFKEAAIMDLEDFQGNASHGIHAANMGGSWLGLIYGFAGLSVENGEVTTKNHLPKEIKSLKFTVTIRGVKQQLVIDSYKK</sequence>
<dbReference type="GO" id="GO:0005975">
    <property type="term" value="P:carbohydrate metabolic process"/>
    <property type="evidence" value="ECO:0007669"/>
    <property type="project" value="InterPro"/>
</dbReference>
<dbReference type="Gene3D" id="2.60.420.10">
    <property type="entry name" value="Maltose phosphorylase, domain 3"/>
    <property type="match status" value="1"/>
</dbReference>
<keyword evidence="10" id="KW-1185">Reference proteome</keyword>
<feature type="domain" description="Glycoside hydrolase family 65 N-terminal" evidence="7">
    <location>
        <begin position="18"/>
        <end position="166"/>
    </location>
</feature>
<feature type="domain" description="Glycoside hydrolase family 65 central catalytic" evidence="6">
    <location>
        <begin position="269"/>
        <end position="610"/>
    </location>
</feature>
<proteinExistence type="inferred from homology"/>
<dbReference type="InterPro" id="IPR012341">
    <property type="entry name" value="6hp_glycosidase-like_sf"/>
</dbReference>
<dbReference type="Gene3D" id="2.70.98.40">
    <property type="entry name" value="Glycoside hydrolase, family 65, N-terminal domain"/>
    <property type="match status" value="1"/>
</dbReference>
<comment type="similarity">
    <text evidence="1">Belongs to the glycosyl hydrolase 65 family.</text>
</comment>
<evidence type="ECO:0000256" key="3">
    <source>
        <dbReference type="ARBA" id="ARBA00022679"/>
    </source>
</evidence>
<organism evidence="8">
    <name type="scientific">Candidatus Enterococcus dunnyi</name>
    <dbReference type="NCBI Taxonomy" id="1834192"/>
    <lineage>
        <taxon>Bacteria</taxon>
        <taxon>Bacillati</taxon>
        <taxon>Bacillota</taxon>
        <taxon>Bacilli</taxon>
        <taxon>Lactobacillales</taxon>
        <taxon>Enterococcaceae</taxon>
        <taxon>Enterococcus</taxon>
    </lineage>
</organism>
<evidence type="ECO:0000313" key="10">
    <source>
        <dbReference type="Proteomes" id="UP000196151"/>
    </source>
</evidence>
<accession>A0A200J236</accession>
<evidence type="ECO:0000313" key="8">
    <source>
        <dbReference type="EMBL" id="OUZ30605.1"/>
    </source>
</evidence>
<reference evidence="9" key="2">
    <citation type="submission" date="2017-05" db="EMBL/GenBank/DDBJ databases">
        <authorList>
            <consortium name="The Broad Institute Genomics Platform"/>
            <consortium name="The Broad Institute Genomic Center for Infectious Diseases"/>
            <person name="Earl A."/>
            <person name="Manson A."/>
            <person name="Schwartman J."/>
            <person name="Gilmore M."/>
            <person name="Abouelleil A."/>
            <person name="Cao P."/>
            <person name="Chapman S."/>
            <person name="Cusick C."/>
            <person name="Shea T."/>
            <person name="Young S."/>
            <person name="Neafsey D."/>
            <person name="Nusbaum C."/>
            <person name="Birren B."/>
        </authorList>
    </citation>
    <scope>NUCLEOTIDE SEQUENCE</scope>
    <source>
        <strain evidence="9">9D6_DIV0238</strain>
    </source>
</reference>
<keyword evidence="2" id="KW-0328">Glycosyltransferase</keyword>